<sequence>MATTRLLRASKPIQLSPSSSSSNSSSCYDSLYMKCVRCQSKGNLNGDHKMASAKGDRKPVVALKATMAITEHITTTQLPEFQQFFSDFAAFIASICNAVLVSLRAVVKRKPYNSQPQTAIEKAIVDCRFFTLFAVVGSLLGSVLCFVEGCLLVIEAYAHYFHMLTQKLDQGHLVHLLIEAIDSFLIGTALLIFGVGLYVMFVGSSTTYEETKPHLCGSNLLGLFYMKSPPKWVGMKSIAQAKSKIGHAVMMILQVGLLDKFKDIPLVTGLDLACFAAAVLTSSACIFVLSKLHQY</sequence>
<comment type="caution">
    <text evidence="3">The sequence shown here is derived from an EMBL/GenBank/DDBJ whole genome shotgun (WGS) entry which is preliminary data.</text>
</comment>
<feature type="transmembrane region" description="Helical" evidence="2">
    <location>
        <begin position="128"/>
        <end position="154"/>
    </location>
</feature>
<keyword evidence="2" id="KW-1133">Transmembrane helix</keyword>
<keyword evidence="2" id="KW-0812">Transmembrane</keyword>
<gene>
    <name evidence="3" type="ORF">VNO78_11953</name>
</gene>
<feature type="transmembrane region" description="Helical" evidence="2">
    <location>
        <begin position="174"/>
        <end position="202"/>
    </location>
</feature>
<evidence type="ECO:0000313" key="4">
    <source>
        <dbReference type="Proteomes" id="UP001386955"/>
    </source>
</evidence>
<dbReference type="Proteomes" id="UP001386955">
    <property type="component" value="Unassembled WGS sequence"/>
</dbReference>
<protein>
    <submittedName>
        <fullName evidence="3">Uncharacterized protein</fullName>
    </submittedName>
</protein>
<dbReference type="EMBL" id="JAYMYS010000003">
    <property type="protein sequence ID" value="KAK7400690.1"/>
    <property type="molecule type" value="Genomic_DNA"/>
</dbReference>
<feature type="transmembrane region" description="Helical" evidence="2">
    <location>
        <begin position="270"/>
        <end position="289"/>
    </location>
</feature>
<keyword evidence="2" id="KW-0472">Membrane</keyword>
<name>A0AAN9XP54_PSOTE</name>
<evidence type="ECO:0000313" key="3">
    <source>
        <dbReference type="EMBL" id="KAK7400690.1"/>
    </source>
</evidence>
<dbReference type="PANTHER" id="PTHR31721">
    <property type="entry name" value="OS06G0710300 PROTEIN"/>
    <property type="match status" value="1"/>
</dbReference>
<keyword evidence="4" id="KW-1185">Reference proteome</keyword>
<accession>A0AAN9XP54</accession>
<proteinExistence type="predicted"/>
<organism evidence="3 4">
    <name type="scientific">Psophocarpus tetragonolobus</name>
    <name type="common">Winged bean</name>
    <name type="synonym">Dolichos tetragonolobus</name>
    <dbReference type="NCBI Taxonomy" id="3891"/>
    <lineage>
        <taxon>Eukaryota</taxon>
        <taxon>Viridiplantae</taxon>
        <taxon>Streptophyta</taxon>
        <taxon>Embryophyta</taxon>
        <taxon>Tracheophyta</taxon>
        <taxon>Spermatophyta</taxon>
        <taxon>Magnoliopsida</taxon>
        <taxon>eudicotyledons</taxon>
        <taxon>Gunneridae</taxon>
        <taxon>Pentapetalae</taxon>
        <taxon>rosids</taxon>
        <taxon>fabids</taxon>
        <taxon>Fabales</taxon>
        <taxon>Fabaceae</taxon>
        <taxon>Papilionoideae</taxon>
        <taxon>50 kb inversion clade</taxon>
        <taxon>NPAAA clade</taxon>
        <taxon>indigoferoid/millettioid clade</taxon>
        <taxon>Phaseoleae</taxon>
        <taxon>Psophocarpus</taxon>
    </lineage>
</organism>
<feature type="compositionally biased region" description="Low complexity" evidence="1">
    <location>
        <begin position="16"/>
        <end position="25"/>
    </location>
</feature>
<dbReference type="InterPro" id="IPR005134">
    <property type="entry name" value="UPF0114"/>
</dbReference>
<evidence type="ECO:0000256" key="2">
    <source>
        <dbReference type="SAM" id="Phobius"/>
    </source>
</evidence>
<dbReference type="AlphaFoldDB" id="A0AAN9XP54"/>
<dbReference type="Pfam" id="PF03350">
    <property type="entry name" value="UPF0114"/>
    <property type="match status" value="1"/>
</dbReference>
<reference evidence="3 4" key="1">
    <citation type="submission" date="2024-01" db="EMBL/GenBank/DDBJ databases">
        <title>The genomes of 5 underutilized Papilionoideae crops provide insights into root nodulation and disease resistanc.</title>
        <authorList>
            <person name="Jiang F."/>
        </authorList>
    </citation>
    <scope>NUCLEOTIDE SEQUENCE [LARGE SCALE GENOMIC DNA]</scope>
    <source>
        <strain evidence="3">DUOXIRENSHENG_FW03</strain>
        <tissue evidence="3">Leaves</tissue>
    </source>
</reference>
<dbReference type="PANTHER" id="PTHR31721:SF3">
    <property type="entry name" value="EXPRESSED PROTEIN"/>
    <property type="match status" value="1"/>
</dbReference>
<feature type="transmembrane region" description="Helical" evidence="2">
    <location>
        <begin position="88"/>
        <end position="107"/>
    </location>
</feature>
<evidence type="ECO:0000256" key="1">
    <source>
        <dbReference type="SAM" id="MobiDB-lite"/>
    </source>
</evidence>
<feature type="region of interest" description="Disordered" evidence="1">
    <location>
        <begin position="1"/>
        <end position="25"/>
    </location>
</feature>